<evidence type="ECO:0000256" key="5">
    <source>
        <dbReference type="ARBA" id="ARBA00023002"/>
    </source>
</evidence>
<dbReference type="SUPFAM" id="SSF101941">
    <property type="entry name" value="NAC domain"/>
    <property type="match status" value="1"/>
</dbReference>
<dbReference type="PANTHER" id="PTHR32208">
    <property type="entry name" value="SECRETED PROTEIN-RELATED"/>
    <property type="match status" value="1"/>
</dbReference>
<dbReference type="GO" id="GO:0006355">
    <property type="term" value="P:regulation of DNA-templated transcription"/>
    <property type="evidence" value="ECO:0007669"/>
    <property type="project" value="InterPro"/>
</dbReference>
<feature type="domain" description="NAC" evidence="13">
    <location>
        <begin position="561"/>
        <end position="705"/>
    </location>
</feature>
<evidence type="ECO:0000256" key="4">
    <source>
        <dbReference type="ARBA" id="ARBA00022729"/>
    </source>
</evidence>
<evidence type="ECO:0000256" key="10">
    <source>
        <dbReference type="ARBA" id="ARBA00073112"/>
    </source>
</evidence>
<dbReference type="Gene3D" id="2.60.40.10">
    <property type="entry name" value="Immunoglobulins"/>
    <property type="match status" value="1"/>
</dbReference>
<dbReference type="GO" id="GO:0003677">
    <property type="term" value="F:DNA binding"/>
    <property type="evidence" value="ECO:0007669"/>
    <property type="project" value="UniProtKB-KW"/>
</dbReference>
<dbReference type="PANTHER" id="PTHR32208:SF62">
    <property type="entry name" value="OXIDASE, PUTATIVE, EXPRESSED-RELATED"/>
    <property type="match status" value="1"/>
</dbReference>
<dbReference type="Pfam" id="PF02365">
    <property type="entry name" value="NAM"/>
    <property type="match status" value="1"/>
</dbReference>
<dbReference type="InterPro" id="IPR011043">
    <property type="entry name" value="Gal_Oxase/kelch_b-propeller"/>
</dbReference>
<keyword evidence="7" id="KW-0238">DNA-binding</keyword>
<name>A0A835DNC5_TETSI</name>
<dbReference type="GO" id="GO:0005634">
    <property type="term" value="C:nucleus"/>
    <property type="evidence" value="ECO:0007669"/>
    <property type="project" value="UniProtKB-SubCell"/>
</dbReference>
<evidence type="ECO:0000256" key="7">
    <source>
        <dbReference type="ARBA" id="ARBA00023125"/>
    </source>
</evidence>
<keyword evidence="9" id="KW-0539">Nucleus</keyword>
<dbReference type="Proteomes" id="UP000655225">
    <property type="component" value="Unassembled WGS sequence"/>
</dbReference>
<dbReference type="InterPro" id="IPR009880">
    <property type="entry name" value="Glyoxal_oxidase_N"/>
</dbReference>
<reference evidence="14 15" key="1">
    <citation type="submission" date="2020-04" db="EMBL/GenBank/DDBJ databases">
        <title>Plant Genome Project.</title>
        <authorList>
            <person name="Zhang R.-G."/>
        </authorList>
    </citation>
    <scope>NUCLEOTIDE SEQUENCE [LARGE SCALE GENOMIC DNA]</scope>
    <source>
        <strain evidence="14">YNK0</strain>
        <tissue evidence="14">Leaf</tissue>
    </source>
</reference>
<keyword evidence="3" id="KW-0964">Secreted</keyword>
<comment type="subcellular location">
    <subcellularLocation>
        <location evidence="1">Nucleus</location>
    </subcellularLocation>
    <subcellularLocation>
        <location evidence="2">Secreted</location>
    </subcellularLocation>
</comment>
<keyword evidence="4 12" id="KW-0732">Signal</keyword>
<feature type="chain" id="PRO_5032489970" description="Aldehyde oxidase GLOX" evidence="12">
    <location>
        <begin position="21"/>
        <end position="705"/>
    </location>
</feature>
<dbReference type="InterPro" id="IPR003441">
    <property type="entry name" value="NAC-dom"/>
</dbReference>
<dbReference type="InterPro" id="IPR036093">
    <property type="entry name" value="NAC_dom_sf"/>
</dbReference>
<evidence type="ECO:0000256" key="9">
    <source>
        <dbReference type="ARBA" id="ARBA00023242"/>
    </source>
</evidence>
<evidence type="ECO:0000256" key="2">
    <source>
        <dbReference type="ARBA" id="ARBA00004613"/>
    </source>
</evidence>
<evidence type="ECO:0000256" key="3">
    <source>
        <dbReference type="ARBA" id="ARBA00022525"/>
    </source>
</evidence>
<evidence type="ECO:0000259" key="13">
    <source>
        <dbReference type="PROSITE" id="PS51005"/>
    </source>
</evidence>
<dbReference type="OrthoDB" id="2019572at2759"/>
<evidence type="ECO:0000256" key="12">
    <source>
        <dbReference type="SAM" id="SignalP"/>
    </source>
</evidence>
<dbReference type="FunFam" id="2.130.10.80:FF:000001">
    <property type="entry name" value="Aldehyde oxidase GLOX"/>
    <property type="match status" value="1"/>
</dbReference>
<dbReference type="SUPFAM" id="SSF50965">
    <property type="entry name" value="Galactose oxidase, central domain"/>
    <property type="match status" value="1"/>
</dbReference>
<evidence type="ECO:0000256" key="11">
    <source>
        <dbReference type="ARBA" id="ARBA00077505"/>
    </source>
</evidence>
<organism evidence="14 15">
    <name type="scientific">Tetracentron sinense</name>
    <name type="common">Spur-leaf</name>
    <dbReference type="NCBI Taxonomy" id="13715"/>
    <lineage>
        <taxon>Eukaryota</taxon>
        <taxon>Viridiplantae</taxon>
        <taxon>Streptophyta</taxon>
        <taxon>Embryophyta</taxon>
        <taxon>Tracheophyta</taxon>
        <taxon>Spermatophyta</taxon>
        <taxon>Magnoliopsida</taxon>
        <taxon>Trochodendrales</taxon>
        <taxon>Trochodendraceae</taxon>
        <taxon>Tetracentron</taxon>
    </lineage>
</organism>
<keyword evidence="5" id="KW-0560">Oxidoreductase</keyword>
<evidence type="ECO:0000256" key="8">
    <source>
        <dbReference type="ARBA" id="ARBA00023163"/>
    </source>
</evidence>
<dbReference type="AlphaFoldDB" id="A0A835DNC5"/>
<gene>
    <name evidence="14" type="ORF">HHK36_008607</name>
</gene>
<dbReference type="SUPFAM" id="SSF81296">
    <property type="entry name" value="E set domains"/>
    <property type="match status" value="1"/>
</dbReference>
<dbReference type="InterPro" id="IPR037293">
    <property type="entry name" value="Gal_Oxidase_central_sf"/>
</dbReference>
<dbReference type="CDD" id="cd02851">
    <property type="entry name" value="E_set_GO_C"/>
    <property type="match status" value="1"/>
</dbReference>
<accession>A0A835DNC5</accession>
<sequence>MMTRTLILSFLVFFAGTCRRSLTRAAQEGQWELLQRSIGISAMHMQLLNNDRVVIFDRTDFGKSNLSLPDGKCRNDQNDTALQIDCTAHSAEFNVLANSIRPLMVQTDVWCSSGAVLPDGRLVQTGGFNDGERAVRIFRPCSDCDWEENAFGLTARRWYATDHILPNGGVIVIGGRRQFNYEFYPKSASTNKIFSLPFLVQTNDLRIENNLYPFVHLNVDGNLFIFANNHAILLDYTKNVVVKTYPEMPGGDPRSYPSSGSSVLLPLKNLQQSSIEAEVLVCGGAPKGSYVQAQNGNFVQALDTCGRIKITDPSPEWSMETMPLARVMGDMTLLPNGNVLIINGASAGTAGWELGRNPVLNPVIYRPNNPSGSGSRFEIQNPSTIPRFYHSTAILLRDGRILVGGSNPHRFYEFTRVLYPTELSLEAFSPGYLDSSFSNLRPKIIAPVSQAKLNYGQLLVVRFSLPGALSEKEIMVTMVAPPFTTHSFSMNQRLLVLGGEKATSISKSTYDVEVTTPNSGSHAPSGYYLLFVVHQDIPNDGLKGSGDEFDAAVVVVMESCVPPGFRFHPTDEELVGYYLKKKVESQKIDLDVIRDIDLYRIEPWDLQDRCRIGYEEQNEWYFFSHKDKKYPTGTRTNRATMAGFWKATGRDKAVYDKMILIGMRKTLVFYKGRAPNGQKSDWIMHEYRLESEENGPPQASTSLSH</sequence>
<keyword evidence="8" id="KW-0804">Transcription</keyword>
<evidence type="ECO:0000256" key="6">
    <source>
        <dbReference type="ARBA" id="ARBA00023015"/>
    </source>
</evidence>
<evidence type="ECO:0000313" key="14">
    <source>
        <dbReference type="EMBL" id="KAF8406517.1"/>
    </source>
</evidence>
<dbReference type="Gene3D" id="2.130.10.80">
    <property type="entry name" value="Galactose oxidase/kelch, beta-propeller"/>
    <property type="match status" value="1"/>
</dbReference>
<keyword evidence="15" id="KW-1185">Reference proteome</keyword>
<keyword evidence="6" id="KW-0805">Transcription regulation</keyword>
<dbReference type="FunFam" id="2.170.150.80:FF:000002">
    <property type="entry name" value="Nac domain-containing protein 86"/>
    <property type="match status" value="1"/>
</dbReference>
<dbReference type="PROSITE" id="PS51005">
    <property type="entry name" value="NAC"/>
    <property type="match status" value="1"/>
</dbReference>
<feature type="signal peptide" evidence="12">
    <location>
        <begin position="1"/>
        <end position="20"/>
    </location>
</feature>
<dbReference type="InterPro" id="IPR014756">
    <property type="entry name" value="Ig_E-set"/>
</dbReference>
<protein>
    <recommendedName>
        <fullName evidence="10">Aldehyde oxidase GLOX</fullName>
    </recommendedName>
    <alternativeName>
        <fullName evidence="11">Glyoxal oxidase</fullName>
    </alternativeName>
</protein>
<evidence type="ECO:0000256" key="1">
    <source>
        <dbReference type="ARBA" id="ARBA00004123"/>
    </source>
</evidence>
<dbReference type="InterPro" id="IPR013783">
    <property type="entry name" value="Ig-like_fold"/>
</dbReference>
<dbReference type="Gene3D" id="2.170.150.80">
    <property type="entry name" value="NAC domain"/>
    <property type="match status" value="1"/>
</dbReference>
<comment type="caution">
    <text evidence="14">The sequence shown here is derived from an EMBL/GenBank/DDBJ whole genome shotgun (WGS) entry which is preliminary data.</text>
</comment>
<dbReference type="Pfam" id="PF07250">
    <property type="entry name" value="Glyoxal_oxid_N"/>
    <property type="match status" value="1"/>
</dbReference>
<dbReference type="EMBL" id="JABCRI010000005">
    <property type="protein sequence ID" value="KAF8406517.1"/>
    <property type="molecule type" value="Genomic_DNA"/>
</dbReference>
<proteinExistence type="predicted"/>
<dbReference type="OMA" id="CINGKRS"/>
<evidence type="ECO:0000313" key="15">
    <source>
        <dbReference type="Proteomes" id="UP000655225"/>
    </source>
</evidence>
<dbReference type="GO" id="GO:0005615">
    <property type="term" value="C:extracellular space"/>
    <property type="evidence" value="ECO:0007669"/>
    <property type="project" value="UniProtKB-ARBA"/>
</dbReference>
<dbReference type="GO" id="GO:0016491">
    <property type="term" value="F:oxidoreductase activity"/>
    <property type="evidence" value="ECO:0007669"/>
    <property type="project" value="UniProtKB-KW"/>
</dbReference>
<dbReference type="InterPro" id="IPR015202">
    <property type="entry name" value="GO-like_E_set"/>
</dbReference>
<dbReference type="Pfam" id="PF09118">
    <property type="entry name" value="GO-like_E_set"/>
    <property type="match status" value="1"/>
</dbReference>